<dbReference type="GO" id="GO:0005524">
    <property type="term" value="F:ATP binding"/>
    <property type="evidence" value="ECO:0007669"/>
    <property type="project" value="UniProtKB-KW"/>
</dbReference>
<dbReference type="Gene3D" id="3.40.50.720">
    <property type="entry name" value="NAD(P)-binding Rossmann-like Domain"/>
    <property type="match status" value="1"/>
</dbReference>
<dbReference type="AlphaFoldDB" id="A0A1G2N025"/>
<dbReference type="InterPro" id="IPR013221">
    <property type="entry name" value="Mur_ligase_cen"/>
</dbReference>
<evidence type="ECO:0000256" key="8">
    <source>
        <dbReference type="ARBA" id="ARBA00023316"/>
    </source>
</evidence>
<keyword evidence="7" id="KW-0131">Cell cycle</keyword>
<evidence type="ECO:0000256" key="1">
    <source>
        <dbReference type="ARBA" id="ARBA00022598"/>
    </source>
</evidence>
<organism evidence="12 13">
    <name type="scientific">Candidatus Taylorbacteria bacterium RIFCSPHIGHO2_12_FULL_45_16</name>
    <dbReference type="NCBI Taxonomy" id="1802315"/>
    <lineage>
        <taxon>Bacteria</taxon>
        <taxon>Candidatus Tayloriibacteriota</taxon>
    </lineage>
</organism>
<keyword evidence="2" id="KW-0132">Cell division</keyword>
<protein>
    <recommendedName>
        <fullName evidence="14">UDP-N-acetylmuramate:L-alanyl-gamma-D-glutamyl-meso-diaminopimelate ligase</fullName>
    </recommendedName>
</protein>
<keyword evidence="3" id="KW-0547">Nucleotide-binding</keyword>
<evidence type="ECO:0000313" key="13">
    <source>
        <dbReference type="Proteomes" id="UP000178089"/>
    </source>
</evidence>
<dbReference type="STRING" id="1802315.A3F51_00145"/>
<dbReference type="Gene3D" id="3.90.190.20">
    <property type="entry name" value="Mur ligase, C-terminal domain"/>
    <property type="match status" value="1"/>
</dbReference>
<dbReference type="SUPFAM" id="SSF51984">
    <property type="entry name" value="MurCD N-terminal domain"/>
    <property type="match status" value="1"/>
</dbReference>
<dbReference type="GO" id="GO:0071555">
    <property type="term" value="P:cell wall organization"/>
    <property type="evidence" value="ECO:0007669"/>
    <property type="project" value="UniProtKB-KW"/>
</dbReference>
<reference evidence="12 13" key="1">
    <citation type="journal article" date="2016" name="Nat. Commun.">
        <title>Thousands of microbial genomes shed light on interconnected biogeochemical processes in an aquifer system.</title>
        <authorList>
            <person name="Anantharaman K."/>
            <person name="Brown C.T."/>
            <person name="Hug L.A."/>
            <person name="Sharon I."/>
            <person name="Castelle C.J."/>
            <person name="Probst A.J."/>
            <person name="Thomas B.C."/>
            <person name="Singh A."/>
            <person name="Wilkins M.J."/>
            <person name="Karaoz U."/>
            <person name="Brodie E.L."/>
            <person name="Williams K.H."/>
            <person name="Hubbard S.S."/>
            <person name="Banfield J.F."/>
        </authorList>
    </citation>
    <scope>NUCLEOTIDE SEQUENCE [LARGE SCALE GENOMIC DNA]</scope>
</reference>
<dbReference type="Pfam" id="PF01225">
    <property type="entry name" value="Mur_ligase"/>
    <property type="match status" value="1"/>
</dbReference>
<feature type="domain" description="Mur ligase N-terminal catalytic" evidence="9">
    <location>
        <begin position="8"/>
        <end position="105"/>
    </location>
</feature>
<evidence type="ECO:0000259" key="10">
    <source>
        <dbReference type="Pfam" id="PF02875"/>
    </source>
</evidence>
<proteinExistence type="predicted"/>
<dbReference type="PANTHER" id="PTHR43445:SF5">
    <property type="entry name" value="UDP-N-ACETYLMURAMATE--L-ALANYL-GAMMA-D-GLUTAMYL-MESO-2,6-DIAMINOHEPTANDIOATE LIGASE"/>
    <property type="match status" value="1"/>
</dbReference>
<keyword evidence="1" id="KW-0436">Ligase</keyword>
<feature type="domain" description="Mur ligase C-terminal" evidence="10">
    <location>
        <begin position="325"/>
        <end position="455"/>
    </location>
</feature>
<evidence type="ECO:0000256" key="3">
    <source>
        <dbReference type="ARBA" id="ARBA00022741"/>
    </source>
</evidence>
<evidence type="ECO:0000259" key="11">
    <source>
        <dbReference type="Pfam" id="PF08245"/>
    </source>
</evidence>
<dbReference type="EMBL" id="MHRT01000004">
    <property type="protein sequence ID" value="OHA29434.1"/>
    <property type="molecule type" value="Genomic_DNA"/>
</dbReference>
<dbReference type="InterPro" id="IPR036615">
    <property type="entry name" value="Mur_ligase_C_dom_sf"/>
</dbReference>
<dbReference type="SUPFAM" id="SSF53623">
    <property type="entry name" value="MurD-like peptide ligases, catalytic domain"/>
    <property type="match status" value="1"/>
</dbReference>
<dbReference type="InterPro" id="IPR000713">
    <property type="entry name" value="Mur_ligase_N"/>
</dbReference>
<dbReference type="GO" id="GO:0008360">
    <property type="term" value="P:regulation of cell shape"/>
    <property type="evidence" value="ECO:0007669"/>
    <property type="project" value="UniProtKB-KW"/>
</dbReference>
<evidence type="ECO:0000256" key="2">
    <source>
        <dbReference type="ARBA" id="ARBA00022618"/>
    </source>
</evidence>
<keyword evidence="4" id="KW-0067">ATP-binding</keyword>
<gene>
    <name evidence="12" type="ORF">A3F51_00145</name>
</gene>
<evidence type="ECO:0000259" key="9">
    <source>
        <dbReference type="Pfam" id="PF01225"/>
    </source>
</evidence>
<evidence type="ECO:0008006" key="14">
    <source>
        <dbReference type="Google" id="ProtNLM"/>
    </source>
</evidence>
<keyword evidence="6" id="KW-0573">Peptidoglycan synthesis</keyword>
<dbReference type="Gene3D" id="3.40.1190.10">
    <property type="entry name" value="Mur-like, catalytic domain"/>
    <property type="match status" value="1"/>
</dbReference>
<sequence>MSNLPKRVHITGICGVATSAIAIAFKNKGVAVTGSDKGFYPPVSTELEKSGVSFYAGWHPENIEQAGRPDFVMIGGGGTSPSNPEIMYAREHDIPVYTYPEVLAKYFIKQNSVVTVGTWGKTTTSSLLSFILIQAGLDPSYFTGGLSLSHSTGAIADSDWSIVEGDEYQVSISDKRPKFVYYAPTHLLLTSVSWDHADLYPTEKAYLDEFRNLVKKIPPTGIIIACKDNDGVNKVLGNKSAVKGVPIVTYGKSTSTAYHYHSISHTRNGLDFTINHAGTSWKIHSPMLGRFNAENITGCFAMAHSVEIDPEKIIQAIADFKGIKRRFEKRFEGEVTVLDCHAPTPEKAASVLESIREVYDKKIIVVYEPNIGGRQRASVAMYDEAFKDADLVIIPHLTKLKVDENAVEKPLEGEKLTAIIGKTHKSVTYIESDQKLVEFVTSETHAGDVVVFLGSHGFRGMIEETVKRLTS</sequence>
<accession>A0A1G2N025</accession>
<evidence type="ECO:0000256" key="7">
    <source>
        <dbReference type="ARBA" id="ARBA00023306"/>
    </source>
</evidence>
<name>A0A1G2N025_9BACT</name>
<dbReference type="GO" id="GO:0051301">
    <property type="term" value="P:cell division"/>
    <property type="evidence" value="ECO:0007669"/>
    <property type="project" value="UniProtKB-KW"/>
</dbReference>
<keyword evidence="5" id="KW-0133">Cell shape</keyword>
<dbReference type="PANTHER" id="PTHR43445">
    <property type="entry name" value="UDP-N-ACETYLMURAMATE--L-ALANINE LIGASE-RELATED"/>
    <property type="match status" value="1"/>
</dbReference>
<keyword evidence="8" id="KW-0961">Cell wall biogenesis/degradation</keyword>
<evidence type="ECO:0000256" key="6">
    <source>
        <dbReference type="ARBA" id="ARBA00022984"/>
    </source>
</evidence>
<dbReference type="InterPro" id="IPR050061">
    <property type="entry name" value="MurCDEF_pg_biosynth"/>
</dbReference>
<feature type="domain" description="Mur ligase central" evidence="11">
    <location>
        <begin position="117"/>
        <end position="303"/>
    </location>
</feature>
<dbReference type="InterPro" id="IPR004101">
    <property type="entry name" value="Mur_ligase_C"/>
</dbReference>
<dbReference type="GO" id="GO:0009252">
    <property type="term" value="P:peptidoglycan biosynthetic process"/>
    <property type="evidence" value="ECO:0007669"/>
    <property type="project" value="UniProtKB-KW"/>
</dbReference>
<dbReference type="InterPro" id="IPR036565">
    <property type="entry name" value="Mur-like_cat_sf"/>
</dbReference>
<dbReference type="Proteomes" id="UP000178089">
    <property type="component" value="Unassembled WGS sequence"/>
</dbReference>
<dbReference type="Pfam" id="PF08245">
    <property type="entry name" value="Mur_ligase_M"/>
    <property type="match status" value="1"/>
</dbReference>
<evidence type="ECO:0000256" key="5">
    <source>
        <dbReference type="ARBA" id="ARBA00022960"/>
    </source>
</evidence>
<evidence type="ECO:0000313" key="12">
    <source>
        <dbReference type="EMBL" id="OHA29434.1"/>
    </source>
</evidence>
<dbReference type="Pfam" id="PF02875">
    <property type="entry name" value="Mur_ligase_C"/>
    <property type="match status" value="1"/>
</dbReference>
<dbReference type="GO" id="GO:0016881">
    <property type="term" value="F:acid-amino acid ligase activity"/>
    <property type="evidence" value="ECO:0007669"/>
    <property type="project" value="InterPro"/>
</dbReference>
<dbReference type="SUPFAM" id="SSF53244">
    <property type="entry name" value="MurD-like peptide ligases, peptide-binding domain"/>
    <property type="match status" value="1"/>
</dbReference>
<comment type="caution">
    <text evidence="12">The sequence shown here is derived from an EMBL/GenBank/DDBJ whole genome shotgun (WGS) entry which is preliminary data.</text>
</comment>
<evidence type="ECO:0000256" key="4">
    <source>
        <dbReference type="ARBA" id="ARBA00022840"/>
    </source>
</evidence>